<name>A0A6J1D4L7_MOMCH</name>
<dbReference type="InterPro" id="IPR009856">
    <property type="entry name" value="Lir1"/>
</dbReference>
<accession>A0A6J1D4L7</accession>
<organism evidence="1 2">
    <name type="scientific">Momordica charantia</name>
    <name type="common">Bitter gourd</name>
    <name type="synonym">Balsam pear</name>
    <dbReference type="NCBI Taxonomy" id="3673"/>
    <lineage>
        <taxon>Eukaryota</taxon>
        <taxon>Viridiplantae</taxon>
        <taxon>Streptophyta</taxon>
        <taxon>Embryophyta</taxon>
        <taxon>Tracheophyta</taxon>
        <taxon>Spermatophyta</taxon>
        <taxon>Magnoliopsida</taxon>
        <taxon>eudicotyledons</taxon>
        <taxon>Gunneridae</taxon>
        <taxon>Pentapetalae</taxon>
        <taxon>rosids</taxon>
        <taxon>fabids</taxon>
        <taxon>Cucurbitales</taxon>
        <taxon>Cucurbitaceae</taxon>
        <taxon>Momordiceae</taxon>
        <taxon>Momordica</taxon>
    </lineage>
</organism>
<dbReference type="GeneID" id="111016917"/>
<dbReference type="Proteomes" id="UP000504603">
    <property type="component" value="Unplaced"/>
</dbReference>
<dbReference type="OrthoDB" id="2011897at2759"/>
<dbReference type="AlphaFoldDB" id="A0A6J1D4L7"/>
<reference evidence="2" key="1">
    <citation type="submission" date="2025-08" db="UniProtKB">
        <authorList>
            <consortium name="RefSeq"/>
        </authorList>
    </citation>
    <scope>IDENTIFICATION</scope>
    <source>
        <strain evidence="2">OHB3-1</strain>
    </source>
</reference>
<protein>
    <submittedName>
        <fullName evidence="2">Light-regulated protein-like</fullName>
    </submittedName>
</protein>
<evidence type="ECO:0000313" key="2">
    <source>
        <dbReference type="RefSeq" id="XP_022148181.1"/>
    </source>
</evidence>
<proteinExistence type="predicted"/>
<keyword evidence="1" id="KW-1185">Reference proteome</keyword>
<evidence type="ECO:0000313" key="1">
    <source>
        <dbReference type="Proteomes" id="UP000504603"/>
    </source>
</evidence>
<gene>
    <name evidence="2" type="primary">LOC111016917</name>
</gene>
<dbReference type="PANTHER" id="PTHR36762:SF6">
    <property type="entry name" value="LIGHT-REGULATED PROTEIN"/>
    <property type="match status" value="1"/>
</dbReference>
<dbReference type="Pfam" id="PF07207">
    <property type="entry name" value="Lir1"/>
    <property type="match status" value="1"/>
</dbReference>
<dbReference type="KEGG" id="mcha:111016917"/>
<dbReference type="GO" id="GO:0009507">
    <property type="term" value="C:chloroplast"/>
    <property type="evidence" value="ECO:0007669"/>
    <property type="project" value="InterPro"/>
</dbReference>
<sequence length="129" mass="13714">MQAVLTIPVLPLLLPTPSNNSFPLNSFGSLSSRRPAIKATSTVAYDTSVVDYSSAVSVFPAEACEIIGGEACWAHIFPEVRLQPQPLENAPSNAVALEDIDREYLDYSDSSTVFLGEACDDLGGDFCGA</sequence>
<dbReference type="RefSeq" id="XP_022148181.1">
    <property type="nucleotide sequence ID" value="XM_022292489.1"/>
</dbReference>
<dbReference type="PANTHER" id="PTHR36762">
    <property type="entry name" value="LIGHT-REGULATED PROTEIN 1, CHLOROPLASTIC"/>
    <property type="match status" value="1"/>
</dbReference>